<accession>A0ABQ8JJU2</accession>
<evidence type="ECO:0000313" key="1">
    <source>
        <dbReference type="EMBL" id="KAH9422606.1"/>
    </source>
</evidence>
<evidence type="ECO:0000313" key="2">
    <source>
        <dbReference type="Proteomes" id="UP000887458"/>
    </source>
</evidence>
<gene>
    <name evidence="1" type="ORF">DERP_003283</name>
</gene>
<protein>
    <submittedName>
        <fullName evidence="1">Uncharacterized protein</fullName>
    </submittedName>
</protein>
<dbReference type="Proteomes" id="UP000887458">
    <property type="component" value="Unassembled WGS sequence"/>
</dbReference>
<dbReference type="EMBL" id="NJHN03000036">
    <property type="protein sequence ID" value="KAH9422606.1"/>
    <property type="molecule type" value="Genomic_DNA"/>
</dbReference>
<sequence>MKMKIIKPGAINSLIFGIKNCMINIDKFLRIPVIFFQFNARIRSINANVGCLNGFIVDSITGNESSLTTIIDIDEEKPIPMLIIIFFRKTGSTPTVGSSNINNGGECINATANDTRRFCPPLRLLI</sequence>
<comment type="caution">
    <text evidence="1">The sequence shown here is derived from an EMBL/GenBank/DDBJ whole genome shotgun (WGS) entry which is preliminary data.</text>
</comment>
<organism evidence="1 2">
    <name type="scientific">Dermatophagoides pteronyssinus</name>
    <name type="common">European house dust mite</name>
    <dbReference type="NCBI Taxonomy" id="6956"/>
    <lineage>
        <taxon>Eukaryota</taxon>
        <taxon>Metazoa</taxon>
        <taxon>Ecdysozoa</taxon>
        <taxon>Arthropoda</taxon>
        <taxon>Chelicerata</taxon>
        <taxon>Arachnida</taxon>
        <taxon>Acari</taxon>
        <taxon>Acariformes</taxon>
        <taxon>Sarcoptiformes</taxon>
        <taxon>Astigmata</taxon>
        <taxon>Psoroptidia</taxon>
        <taxon>Analgoidea</taxon>
        <taxon>Pyroglyphidae</taxon>
        <taxon>Dermatophagoidinae</taxon>
        <taxon>Dermatophagoides</taxon>
    </lineage>
</organism>
<reference evidence="1 2" key="1">
    <citation type="journal article" date="2018" name="J. Allergy Clin. Immunol.">
        <title>High-quality assembly of Dermatophagoides pteronyssinus genome and transcriptome reveals a wide range of novel allergens.</title>
        <authorList>
            <person name="Liu X.Y."/>
            <person name="Yang K.Y."/>
            <person name="Wang M.Q."/>
            <person name="Kwok J.S."/>
            <person name="Zeng X."/>
            <person name="Yang Z."/>
            <person name="Xiao X.J."/>
            <person name="Lau C.P."/>
            <person name="Li Y."/>
            <person name="Huang Z.M."/>
            <person name="Ba J.G."/>
            <person name="Yim A.K."/>
            <person name="Ouyang C.Y."/>
            <person name="Ngai S.M."/>
            <person name="Chan T.F."/>
            <person name="Leung E.L."/>
            <person name="Liu L."/>
            <person name="Liu Z.G."/>
            <person name="Tsui S.K."/>
        </authorList>
    </citation>
    <scope>NUCLEOTIDE SEQUENCE [LARGE SCALE GENOMIC DNA]</scope>
    <source>
        <strain evidence="1">Derp</strain>
    </source>
</reference>
<name>A0ABQ8JJU2_DERPT</name>
<keyword evidence="2" id="KW-1185">Reference proteome</keyword>
<reference evidence="1 2" key="2">
    <citation type="journal article" date="2022" name="Mol. Biol. Evol.">
        <title>Comparative Genomics Reveals Insights into the Divergent Evolution of Astigmatic Mites and Household Pest Adaptations.</title>
        <authorList>
            <person name="Xiong Q."/>
            <person name="Wan A.T."/>
            <person name="Liu X."/>
            <person name="Fung C.S."/>
            <person name="Xiao X."/>
            <person name="Malainual N."/>
            <person name="Hou J."/>
            <person name="Wang L."/>
            <person name="Wang M."/>
            <person name="Yang K.Y."/>
            <person name="Cui Y."/>
            <person name="Leung E.L."/>
            <person name="Nong W."/>
            <person name="Shin S.K."/>
            <person name="Au S.W."/>
            <person name="Jeong K.Y."/>
            <person name="Chew F.T."/>
            <person name="Hui J.H."/>
            <person name="Leung T.F."/>
            <person name="Tungtrongchitr A."/>
            <person name="Zhong N."/>
            <person name="Liu Z."/>
            <person name="Tsui S.K."/>
        </authorList>
    </citation>
    <scope>NUCLEOTIDE SEQUENCE [LARGE SCALE GENOMIC DNA]</scope>
    <source>
        <strain evidence="1">Derp</strain>
    </source>
</reference>
<proteinExistence type="predicted"/>